<dbReference type="Gramene" id="EOY17224">
    <property type="protein sequence ID" value="EOY17224"/>
    <property type="gene ID" value="TCM_036378"/>
</dbReference>
<dbReference type="HOGENOM" id="CLU_2781012_0_0_1"/>
<evidence type="ECO:0000313" key="2">
    <source>
        <dbReference type="Proteomes" id="UP000026915"/>
    </source>
</evidence>
<gene>
    <name evidence="1" type="ORF">TCM_036378</name>
</gene>
<dbReference type="InParanoid" id="A0A061FRU8"/>
<accession>A0A061FRU8</accession>
<dbReference type="EMBL" id="CM001886">
    <property type="protein sequence ID" value="EOY17224.1"/>
    <property type="molecule type" value="Genomic_DNA"/>
</dbReference>
<name>A0A061FRU8_THECC</name>
<evidence type="ECO:0000313" key="1">
    <source>
        <dbReference type="EMBL" id="EOY17224.1"/>
    </source>
</evidence>
<dbReference type="Proteomes" id="UP000026915">
    <property type="component" value="Chromosome 8"/>
</dbReference>
<protein>
    <submittedName>
        <fullName evidence="1">Uncharacterized protein</fullName>
    </submittedName>
</protein>
<keyword evidence="2" id="KW-1185">Reference proteome</keyword>
<organism evidence="1 2">
    <name type="scientific">Theobroma cacao</name>
    <name type="common">Cacao</name>
    <name type="synonym">Cocoa</name>
    <dbReference type="NCBI Taxonomy" id="3641"/>
    <lineage>
        <taxon>Eukaryota</taxon>
        <taxon>Viridiplantae</taxon>
        <taxon>Streptophyta</taxon>
        <taxon>Embryophyta</taxon>
        <taxon>Tracheophyta</taxon>
        <taxon>Spermatophyta</taxon>
        <taxon>Magnoliopsida</taxon>
        <taxon>eudicotyledons</taxon>
        <taxon>Gunneridae</taxon>
        <taxon>Pentapetalae</taxon>
        <taxon>rosids</taxon>
        <taxon>malvids</taxon>
        <taxon>Malvales</taxon>
        <taxon>Malvaceae</taxon>
        <taxon>Byttnerioideae</taxon>
        <taxon>Theobroma</taxon>
    </lineage>
</organism>
<sequence length="69" mass="7886">MGISLGRRKDKTWVTGTWLRPPLSLPWVSFVVGHVTIERVQPPPRLYLRASFGQFWALSSFHRAPNSPV</sequence>
<proteinExistence type="predicted"/>
<reference evidence="1 2" key="1">
    <citation type="journal article" date="2013" name="Genome Biol.">
        <title>The genome sequence of the most widely cultivated cacao type and its use to identify candidate genes regulating pod color.</title>
        <authorList>
            <person name="Motamayor J.C."/>
            <person name="Mockaitis K."/>
            <person name="Schmutz J."/>
            <person name="Haiminen N."/>
            <person name="Iii D.L."/>
            <person name="Cornejo O."/>
            <person name="Findley S.D."/>
            <person name="Zheng P."/>
            <person name="Utro F."/>
            <person name="Royaert S."/>
            <person name="Saski C."/>
            <person name="Jenkins J."/>
            <person name="Podicheti R."/>
            <person name="Zhao M."/>
            <person name="Scheffler B.E."/>
            <person name="Stack J.C."/>
            <person name="Feltus F.A."/>
            <person name="Mustiga G.M."/>
            <person name="Amores F."/>
            <person name="Phillips W."/>
            <person name="Marelli J.P."/>
            <person name="May G.D."/>
            <person name="Shapiro H."/>
            <person name="Ma J."/>
            <person name="Bustamante C.D."/>
            <person name="Schnell R.J."/>
            <person name="Main D."/>
            <person name="Gilbert D."/>
            <person name="Parida L."/>
            <person name="Kuhn D.N."/>
        </authorList>
    </citation>
    <scope>NUCLEOTIDE SEQUENCE [LARGE SCALE GENOMIC DNA]</scope>
    <source>
        <strain evidence="2">cv. Matina 1-6</strain>
    </source>
</reference>
<dbReference type="AlphaFoldDB" id="A0A061FRU8"/>